<comment type="subcellular location">
    <subcellularLocation>
        <location evidence="1">Secreted</location>
    </subcellularLocation>
</comment>
<comment type="caution">
    <text evidence="3">The sequence shown here is derived from an EMBL/GenBank/DDBJ whole genome shotgun (WGS) entry which is preliminary data.</text>
</comment>
<dbReference type="GO" id="GO:0005576">
    <property type="term" value="C:extracellular region"/>
    <property type="evidence" value="ECO:0007669"/>
    <property type="project" value="UniProtKB-SubCell"/>
</dbReference>
<keyword evidence="2" id="KW-0964">Secreted</keyword>
<dbReference type="PANTHER" id="PTHR38340">
    <property type="entry name" value="S-LAYER PROTEIN"/>
    <property type="match status" value="1"/>
</dbReference>
<dbReference type="EMBL" id="JACHFM010000002">
    <property type="protein sequence ID" value="MBB5221969.1"/>
    <property type="molecule type" value="Genomic_DNA"/>
</dbReference>
<dbReference type="Pfam" id="PF00353">
    <property type="entry name" value="HemolysinCabind"/>
    <property type="match status" value="7"/>
</dbReference>
<dbReference type="InterPro" id="IPR018511">
    <property type="entry name" value="Hemolysin-typ_Ca-bd_CS"/>
</dbReference>
<dbReference type="RefSeq" id="WP_184148407.1">
    <property type="nucleotide sequence ID" value="NZ_JACHFM010000002.1"/>
</dbReference>
<proteinExistence type="predicted"/>
<dbReference type="InterPro" id="IPR001343">
    <property type="entry name" value="Hemolysn_Ca-bd"/>
</dbReference>
<sequence>MANIIGTSRADTLSGTNAADTIHGLGGNDDIRGVQGNDDLFGDGGNDTLAGGAGGDDLFGGNGNDRLDGGTGDDVLFGNAGNDTLIGGTGDDYLFGGLGNDAMAGGAGSDTFQIGPISRLDDPFTVVSVDYGQDVINGGAGVDSLTIAGPEIFVEEIGSIGSGYGGYVGAPAVRANLGTGTLRIGDSDIRSSLISVENITTGTGDDSINGNPADNDIDAGDGANVVYAGAGDDVIYGGAKLFPDSSDSRVEILNGGSGNDAIFGNGSYGNYEGHSGDPDDFSGTDIFVGGAGNDTLYGGAAFQIMSGGRGDDQFVLVAEQGPTGLGGGWTEYLPTTITDFTRGDDVIHFDVEDSLRFVGASSTENLDVGDVGYHRDGADTIVEMRVDDSGLDVFDIVTATLSDYSGRLTASDFDLG</sequence>
<dbReference type="PROSITE" id="PS00330">
    <property type="entry name" value="HEMOLYSIN_CALCIUM"/>
    <property type="match status" value="3"/>
</dbReference>
<reference evidence="3 4" key="1">
    <citation type="submission" date="2020-08" db="EMBL/GenBank/DDBJ databases">
        <title>Genomic Encyclopedia of Type Strains, Phase IV (KMG-IV): sequencing the most valuable type-strain genomes for metagenomic binning, comparative biology and taxonomic classification.</title>
        <authorList>
            <person name="Goeker M."/>
        </authorList>
    </citation>
    <scope>NUCLEOTIDE SEQUENCE [LARGE SCALE GENOMIC DNA]</scope>
    <source>
        <strain evidence="3 4">DSM 101730</strain>
    </source>
</reference>
<dbReference type="InterPro" id="IPR050557">
    <property type="entry name" value="RTX_toxin/Mannuronan_C5-epim"/>
</dbReference>
<organism evidence="3 4">
    <name type="scientific">Amaricoccus macauensis</name>
    <dbReference type="NCBI Taxonomy" id="57001"/>
    <lineage>
        <taxon>Bacteria</taxon>
        <taxon>Pseudomonadati</taxon>
        <taxon>Pseudomonadota</taxon>
        <taxon>Alphaproteobacteria</taxon>
        <taxon>Rhodobacterales</taxon>
        <taxon>Paracoccaceae</taxon>
        <taxon>Amaricoccus</taxon>
    </lineage>
</organism>
<dbReference type="AlphaFoldDB" id="A0A840SG78"/>
<accession>A0A840SG78</accession>
<evidence type="ECO:0000256" key="1">
    <source>
        <dbReference type="ARBA" id="ARBA00004613"/>
    </source>
</evidence>
<name>A0A840SG78_9RHOB</name>
<gene>
    <name evidence="3" type="ORF">HNP73_001905</name>
</gene>
<protein>
    <submittedName>
        <fullName evidence="3">Ca2+-binding RTX toxin-like protein</fullName>
    </submittedName>
</protein>
<dbReference type="SUPFAM" id="SSF51120">
    <property type="entry name" value="beta-Roll"/>
    <property type="match status" value="2"/>
</dbReference>
<dbReference type="InterPro" id="IPR011049">
    <property type="entry name" value="Serralysin-like_metalloprot_C"/>
</dbReference>
<dbReference type="Gene3D" id="2.150.10.10">
    <property type="entry name" value="Serralysin-like metalloprotease, C-terminal"/>
    <property type="match status" value="4"/>
</dbReference>
<keyword evidence="4" id="KW-1185">Reference proteome</keyword>
<dbReference type="GO" id="GO:0005509">
    <property type="term" value="F:calcium ion binding"/>
    <property type="evidence" value="ECO:0007669"/>
    <property type="project" value="InterPro"/>
</dbReference>
<evidence type="ECO:0000256" key="2">
    <source>
        <dbReference type="ARBA" id="ARBA00022525"/>
    </source>
</evidence>
<dbReference type="PANTHER" id="PTHR38340:SF1">
    <property type="entry name" value="S-LAYER PROTEIN"/>
    <property type="match status" value="1"/>
</dbReference>
<dbReference type="Proteomes" id="UP000549457">
    <property type="component" value="Unassembled WGS sequence"/>
</dbReference>
<evidence type="ECO:0000313" key="4">
    <source>
        <dbReference type="Proteomes" id="UP000549457"/>
    </source>
</evidence>
<dbReference type="PRINTS" id="PR00313">
    <property type="entry name" value="CABNDNGRPT"/>
</dbReference>
<evidence type="ECO:0000313" key="3">
    <source>
        <dbReference type="EMBL" id="MBB5221969.1"/>
    </source>
</evidence>